<feature type="compositionally biased region" description="Basic and acidic residues" evidence="1">
    <location>
        <begin position="1"/>
        <end position="11"/>
    </location>
</feature>
<organism evidence="2 3">
    <name type="scientific">Streptomyces stramineus</name>
    <dbReference type="NCBI Taxonomy" id="173861"/>
    <lineage>
        <taxon>Bacteria</taxon>
        <taxon>Bacillati</taxon>
        <taxon>Actinomycetota</taxon>
        <taxon>Actinomycetes</taxon>
        <taxon>Kitasatosporales</taxon>
        <taxon>Streptomycetaceae</taxon>
        <taxon>Streptomyces</taxon>
    </lineage>
</organism>
<gene>
    <name evidence="2" type="ORF">GCM10009544_67000</name>
</gene>
<proteinExistence type="predicted"/>
<dbReference type="EMBL" id="BAAAHB010000200">
    <property type="protein sequence ID" value="GAA0499147.1"/>
    <property type="molecule type" value="Genomic_DNA"/>
</dbReference>
<comment type="caution">
    <text evidence="2">The sequence shown here is derived from an EMBL/GenBank/DDBJ whole genome shotgun (WGS) entry which is preliminary data.</text>
</comment>
<evidence type="ECO:0000313" key="3">
    <source>
        <dbReference type="Proteomes" id="UP001499895"/>
    </source>
</evidence>
<protein>
    <submittedName>
        <fullName evidence="2">Uncharacterized protein</fullName>
    </submittedName>
</protein>
<feature type="region of interest" description="Disordered" evidence="1">
    <location>
        <begin position="87"/>
        <end position="132"/>
    </location>
</feature>
<evidence type="ECO:0000313" key="2">
    <source>
        <dbReference type="EMBL" id="GAA0499147.1"/>
    </source>
</evidence>
<keyword evidence="3" id="KW-1185">Reference proteome</keyword>
<name>A0ABP3LI01_9ACTN</name>
<dbReference type="Proteomes" id="UP001499895">
    <property type="component" value="Unassembled WGS sequence"/>
</dbReference>
<reference evidence="3" key="1">
    <citation type="journal article" date="2019" name="Int. J. Syst. Evol. Microbiol.">
        <title>The Global Catalogue of Microorganisms (GCM) 10K type strain sequencing project: providing services to taxonomists for standard genome sequencing and annotation.</title>
        <authorList>
            <consortium name="The Broad Institute Genomics Platform"/>
            <consortium name="The Broad Institute Genome Sequencing Center for Infectious Disease"/>
            <person name="Wu L."/>
            <person name="Ma J."/>
        </authorList>
    </citation>
    <scope>NUCLEOTIDE SEQUENCE [LARGE SCALE GENOMIC DNA]</scope>
    <source>
        <strain evidence="3">JCM 10649</strain>
    </source>
</reference>
<feature type="region of interest" description="Disordered" evidence="1">
    <location>
        <begin position="1"/>
        <end position="41"/>
    </location>
</feature>
<sequence>MPDRPRGRDAAAVKAVARQPTPADPRGSRSRQARPADWRGDGFQALLPIRHRRTATSWRITVAAGIDAERLRLGGDAAEKAGRHVAAWGGAGPQPGPAATARPHNGVARRCRTGPRGRGDTTVQVARQNTPA</sequence>
<feature type="compositionally biased region" description="Polar residues" evidence="1">
    <location>
        <begin position="121"/>
        <end position="132"/>
    </location>
</feature>
<accession>A0ABP3LI01</accession>
<evidence type="ECO:0000256" key="1">
    <source>
        <dbReference type="SAM" id="MobiDB-lite"/>
    </source>
</evidence>